<sequence>MQPFLPVEDVLKGDQHWGTQVPHIELLAGANEVTVSGSISSHPQVADKFSLKGKFIVPELKGEADLVISFFKSGKNVNCLLWQSSAAFVLLPTFDKVINDASDEEASLQSITVHQ</sequence>
<dbReference type="EMBL" id="JAAPAO010000642">
    <property type="protein sequence ID" value="KAF4655704.1"/>
    <property type="molecule type" value="Genomic_DNA"/>
</dbReference>
<gene>
    <name evidence="1" type="ORF">FOL47_009325</name>
</gene>
<comment type="caution">
    <text evidence="1">The sequence shown here is derived from an EMBL/GenBank/DDBJ whole genome shotgun (WGS) entry which is preliminary data.</text>
</comment>
<keyword evidence="2" id="KW-1185">Reference proteome</keyword>
<dbReference type="AlphaFoldDB" id="A0A7J6L935"/>
<name>A0A7J6L935_PERCH</name>
<dbReference type="Proteomes" id="UP000591131">
    <property type="component" value="Unassembled WGS sequence"/>
</dbReference>
<accession>A0A7J6L935</accession>
<proteinExistence type="predicted"/>
<reference evidence="1 2" key="1">
    <citation type="submission" date="2020-04" db="EMBL/GenBank/DDBJ databases">
        <title>Perkinsus chesapeaki whole genome sequence.</title>
        <authorList>
            <person name="Bogema D.R."/>
        </authorList>
    </citation>
    <scope>NUCLEOTIDE SEQUENCE [LARGE SCALE GENOMIC DNA]</scope>
    <source>
        <strain evidence="1">ATCC PRA-425</strain>
    </source>
</reference>
<protein>
    <submittedName>
        <fullName evidence="1">Uncharacterized protein</fullName>
    </submittedName>
</protein>
<evidence type="ECO:0000313" key="2">
    <source>
        <dbReference type="Proteomes" id="UP000591131"/>
    </source>
</evidence>
<evidence type="ECO:0000313" key="1">
    <source>
        <dbReference type="EMBL" id="KAF4655704.1"/>
    </source>
</evidence>
<organism evidence="1 2">
    <name type="scientific">Perkinsus chesapeaki</name>
    <name type="common">Clam parasite</name>
    <name type="synonym">Perkinsus andrewsi</name>
    <dbReference type="NCBI Taxonomy" id="330153"/>
    <lineage>
        <taxon>Eukaryota</taxon>
        <taxon>Sar</taxon>
        <taxon>Alveolata</taxon>
        <taxon>Perkinsozoa</taxon>
        <taxon>Perkinsea</taxon>
        <taxon>Perkinsida</taxon>
        <taxon>Perkinsidae</taxon>
        <taxon>Perkinsus</taxon>
    </lineage>
</organism>